<evidence type="ECO:0000313" key="3">
    <source>
        <dbReference type="Proteomes" id="UP001207626"/>
    </source>
</evidence>
<evidence type="ECO:0000256" key="1">
    <source>
        <dbReference type="SAM" id="MobiDB-lite"/>
    </source>
</evidence>
<proteinExistence type="predicted"/>
<dbReference type="EMBL" id="JAMDLW010000003">
    <property type="protein sequence ID" value="MCY9518876.1"/>
    <property type="molecule type" value="Genomic_DNA"/>
</dbReference>
<name>A0ABT4DNR2_9BACL</name>
<sequence length="56" mass="6272">MARDLRQPLPCASRGPGAYPIEPGEAENRARPVLQTVYVSVIKTHALLTMRQSRRI</sequence>
<feature type="region of interest" description="Disordered" evidence="1">
    <location>
        <begin position="1"/>
        <end position="26"/>
    </location>
</feature>
<dbReference type="Proteomes" id="UP001207626">
    <property type="component" value="Unassembled WGS sequence"/>
</dbReference>
<protein>
    <submittedName>
        <fullName evidence="2">Uncharacterized protein</fullName>
    </submittedName>
</protein>
<evidence type="ECO:0000313" key="2">
    <source>
        <dbReference type="EMBL" id="MCY9518876.1"/>
    </source>
</evidence>
<accession>A0ABT4DNR2</accession>
<keyword evidence="3" id="KW-1185">Reference proteome</keyword>
<reference evidence="2 3" key="1">
    <citation type="submission" date="2022-05" db="EMBL/GenBank/DDBJ databases">
        <title>Genome Sequencing of Bee-Associated Microbes.</title>
        <authorList>
            <person name="Dunlap C."/>
        </authorList>
    </citation>
    <scope>NUCLEOTIDE SEQUENCE [LARGE SCALE GENOMIC DNA]</scope>
    <source>
        <strain evidence="2 3">NRRL NRS-1438</strain>
    </source>
</reference>
<gene>
    <name evidence="2" type="ORF">M5X09_04180</name>
</gene>
<dbReference type="RefSeq" id="WP_176392841.1">
    <property type="nucleotide sequence ID" value="NZ_JAMDLV010000033.1"/>
</dbReference>
<comment type="caution">
    <text evidence="2">The sequence shown here is derived from an EMBL/GenBank/DDBJ whole genome shotgun (WGS) entry which is preliminary data.</text>
</comment>
<organism evidence="2 3">
    <name type="scientific">Paenibacillus apiarius</name>
    <dbReference type="NCBI Taxonomy" id="46240"/>
    <lineage>
        <taxon>Bacteria</taxon>
        <taxon>Bacillati</taxon>
        <taxon>Bacillota</taxon>
        <taxon>Bacilli</taxon>
        <taxon>Bacillales</taxon>
        <taxon>Paenibacillaceae</taxon>
        <taxon>Paenibacillus</taxon>
    </lineage>
</organism>